<protein>
    <submittedName>
        <fullName evidence="1">Uncharacterized protein</fullName>
    </submittedName>
</protein>
<dbReference type="Proteomes" id="UP001162501">
    <property type="component" value="Chromosome 11"/>
</dbReference>
<evidence type="ECO:0000313" key="2">
    <source>
        <dbReference type="Proteomes" id="UP001162501"/>
    </source>
</evidence>
<evidence type="ECO:0000313" key="1">
    <source>
        <dbReference type="EMBL" id="CAI9693056.1"/>
    </source>
</evidence>
<accession>A0ACB0DXW2</accession>
<sequence>MSTSAAFDEHGQSLSTAAKIVPIREGYGHASVHEKGCLSLSLNKECCLEPIKPAGAPNRALRGDRDEE</sequence>
<organism evidence="1 2">
    <name type="scientific">Rangifer tarandus platyrhynchus</name>
    <name type="common">Svalbard reindeer</name>
    <dbReference type="NCBI Taxonomy" id="3082113"/>
    <lineage>
        <taxon>Eukaryota</taxon>
        <taxon>Metazoa</taxon>
        <taxon>Chordata</taxon>
        <taxon>Craniata</taxon>
        <taxon>Vertebrata</taxon>
        <taxon>Euteleostomi</taxon>
        <taxon>Mammalia</taxon>
        <taxon>Eutheria</taxon>
        <taxon>Laurasiatheria</taxon>
        <taxon>Artiodactyla</taxon>
        <taxon>Ruminantia</taxon>
        <taxon>Pecora</taxon>
        <taxon>Cervidae</taxon>
        <taxon>Odocoileinae</taxon>
        <taxon>Rangifer</taxon>
    </lineage>
</organism>
<reference evidence="1" key="1">
    <citation type="submission" date="2023-05" db="EMBL/GenBank/DDBJ databases">
        <authorList>
            <consortium name="ELIXIR-Norway"/>
        </authorList>
    </citation>
    <scope>NUCLEOTIDE SEQUENCE</scope>
</reference>
<dbReference type="EMBL" id="OX596095">
    <property type="protein sequence ID" value="CAI9693056.1"/>
    <property type="molecule type" value="Genomic_DNA"/>
</dbReference>
<gene>
    <name evidence="1" type="ORF">MRATA1EN3_LOCUS4269</name>
</gene>
<proteinExistence type="predicted"/>
<name>A0ACB0DXW2_RANTA</name>